<evidence type="ECO:0000313" key="1">
    <source>
        <dbReference type="EMBL" id="KAI7949527.1"/>
    </source>
</evidence>
<sequence length="155" mass="17436">MQKEEYSYDGWGSDPSVEPHHNDLIVNPTVGRRTGRTVPYRKPAGLYSTVMHMHQERPLQLPPDVVFISISIATPRLDGNCHFAKGPAGHKFTWRKEDPIGCGYPAVTNAKKDWRRLEGLSPPDPFARHTVALVTQPDLSHLQNYTMGGHNRAEN</sequence>
<accession>A0ACC0ECH2</accession>
<reference evidence="2" key="1">
    <citation type="journal article" date="2018" name="BMC Genomics">
        <title>Genomic insights into host adaptation between the wheat stripe rust pathogen (Puccinia striiformis f. sp. tritici) and the barley stripe rust pathogen (Puccinia striiformis f. sp. hordei).</title>
        <authorList>
            <person name="Xia C."/>
            <person name="Wang M."/>
            <person name="Yin C."/>
            <person name="Cornejo O.E."/>
            <person name="Hulbert S.H."/>
            <person name="Chen X."/>
        </authorList>
    </citation>
    <scope>NUCLEOTIDE SEQUENCE [LARGE SCALE GENOMIC DNA]</scope>
    <source>
        <strain evidence="2">93-210</strain>
    </source>
</reference>
<name>A0ACC0ECH2_9BASI</name>
<comment type="caution">
    <text evidence="1">The sequence shown here is derived from an EMBL/GenBank/DDBJ whole genome shotgun (WGS) entry which is preliminary data.</text>
</comment>
<organism evidence="1 2">
    <name type="scientific">Puccinia striiformis f. sp. tritici</name>
    <dbReference type="NCBI Taxonomy" id="168172"/>
    <lineage>
        <taxon>Eukaryota</taxon>
        <taxon>Fungi</taxon>
        <taxon>Dikarya</taxon>
        <taxon>Basidiomycota</taxon>
        <taxon>Pucciniomycotina</taxon>
        <taxon>Pucciniomycetes</taxon>
        <taxon>Pucciniales</taxon>
        <taxon>Pucciniaceae</taxon>
        <taxon>Puccinia</taxon>
    </lineage>
</organism>
<reference evidence="2" key="2">
    <citation type="journal article" date="2018" name="Mol. Plant Microbe Interact.">
        <title>Genome sequence resources for the wheat stripe rust pathogen (Puccinia striiformis f. sp. tritici) and the barley stripe rust pathogen (Puccinia striiformis f. sp. hordei).</title>
        <authorList>
            <person name="Xia C."/>
            <person name="Wang M."/>
            <person name="Yin C."/>
            <person name="Cornejo O.E."/>
            <person name="Hulbert S.H."/>
            <person name="Chen X."/>
        </authorList>
    </citation>
    <scope>NUCLEOTIDE SEQUENCE [LARGE SCALE GENOMIC DNA]</scope>
    <source>
        <strain evidence="2">93-210</strain>
    </source>
</reference>
<reference evidence="1 2" key="3">
    <citation type="journal article" date="2022" name="Microbiol. Spectr.">
        <title>Folding features and dynamics of 3D genome architecture in plant fungal pathogens.</title>
        <authorList>
            <person name="Xia C."/>
        </authorList>
    </citation>
    <scope>NUCLEOTIDE SEQUENCE [LARGE SCALE GENOMIC DNA]</scope>
    <source>
        <strain evidence="1 2">93-210</strain>
    </source>
</reference>
<dbReference type="Proteomes" id="UP001060170">
    <property type="component" value="Chromosome 8"/>
</dbReference>
<keyword evidence="2" id="KW-1185">Reference proteome</keyword>
<proteinExistence type="predicted"/>
<protein>
    <submittedName>
        <fullName evidence="1">Uncharacterized protein</fullName>
    </submittedName>
</protein>
<evidence type="ECO:0000313" key="2">
    <source>
        <dbReference type="Proteomes" id="UP001060170"/>
    </source>
</evidence>
<gene>
    <name evidence="1" type="ORF">MJO28_008348</name>
</gene>
<dbReference type="EMBL" id="CM045872">
    <property type="protein sequence ID" value="KAI7949527.1"/>
    <property type="molecule type" value="Genomic_DNA"/>
</dbReference>